<comment type="caution">
    <text evidence="3">The sequence shown here is derived from an EMBL/GenBank/DDBJ whole genome shotgun (WGS) entry which is preliminary data.</text>
</comment>
<name>A0A8H7DER1_9AGAR</name>
<dbReference type="InterPro" id="IPR036397">
    <property type="entry name" value="RNaseH_sf"/>
</dbReference>
<proteinExistence type="predicted"/>
<dbReference type="Gene3D" id="3.30.420.10">
    <property type="entry name" value="Ribonuclease H-like superfamily/Ribonuclease H"/>
    <property type="match status" value="1"/>
</dbReference>
<dbReference type="SUPFAM" id="SSF53098">
    <property type="entry name" value="Ribonuclease H-like"/>
    <property type="match status" value="1"/>
</dbReference>
<keyword evidence="4" id="KW-1185">Reference proteome</keyword>
<accession>A0A8H7DER1</accession>
<dbReference type="InterPro" id="IPR046616">
    <property type="entry name" value="DUF6729"/>
</dbReference>
<feature type="domain" description="DUF6729" evidence="2">
    <location>
        <begin position="154"/>
        <end position="272"/>
    </location>
</feature>
<evidence type="ECO:0000313" key="4">
    <source>
        <dbReference type="Proteomes" id="UP000620124"/>
    </source>
</evidence>
<sequence>MHLAILLLPFTQQVCEHVFISITFNEYISSSNSQREFFQSINQEFNFLDLNDPNDDVTENTNEEGLFDKAGPAEDDPPNSEADVTAAAEETEALKPPSTSILHAYLLNAWSRISDEISAHGQPKCYSRGDLWDRPKHPIFVLKDAIVNPRGFKPDALYHLDIFVWLPHLLVAKTELKCECGLNLNRHGLSQDPIARRVRRRPTDYLLMTSRYLCNPVRHNTPGCGRTYQGTGIHIIAQLPRHVQLAFPAYLTTRSAVDKQTMVEVVSLFTSRVGPGPYAELFSETQYHVHAERELMWLAAAEHNGFNNVDFSSFDDPLKYGGVGLSVKYIRAIFVDWFSAHRISMDRAMASLPGTKLSGDHTFWVVVNHTGRLKGEPVHTALYSVINEREEVQVTTLCLTKSMYFVEGMLMGIEKGLREHGHKPTQVVYCDQPQVERSFHEKIMPSLRQGVQHLTIYSSLPALHFSAEEVPVEFAGDSHTIQSLCSEILSAAMEVSGPSGHYYLVAVSIKSNGLSGPAAKLDIIQFRTSDKAYILYVTAFRRPTDVVSCFQSILTSRIIKIGHEIKQMLLLISYALGLPELEKVTNSANAPVLDIGKHARLKGITEDIHVSLHTLAGIILRRSYTELDPKPELAWSICPPSSQRLKDLAREVDCIWSLYCSLVPRNSVGLPLSDEATA</sequence>
<organism evidence="3 4">
    <name type="scientific">Mycena venus</name>
    <dbReference type="NCBI Taxonomy" id="2733690"/>
    <lineage>
        <taxon>Eukaryota</taxon>
        <taxon>Fungi</taxon>
        <taxon>Dikarya</taxon>
        <taxon>Basidiomycota</taxon>
        <taxon>Agaricomycotina</taxon>
        <taxon>Agaricomycetes</taxon>
        <taxon>Agaricomycetidae</taxon>
        <taxon>Agaricales</taxon>
        <taxon>Marasmiineae</taxon>
        <taxon>Mycenaceae</taxon>
        <taxon>Mycena</taxon>
    </lineage>
</organism>
<dbReference type="InterPro" id="IPR012337">
    <property type="entry name" value="RNaseH-like_sf"/>
</dbReference>
<dbReference type="AlphaFoldDB" id="A0A8H7DER1"/>
<evidence type="ECO:0000313" key="3">
    <source>
        <dbReference type="EMBL" id="KAF7371680.1"/>
    </source>
</evidence>
<gene>
    <name evidence="3" type="ORF">MVEN_00024200</name>
</gene>
<feature type="region of interest" description="Disordered" evidence="1">
    <location>
        <begin position="50"/>
        <end position="94"/>
    </location>
</feature>
<dbReference type="Pfam" id="PF20499">
    <property type="entry name" value="DUF6729"/>
    <property type="match status" value="1"/>
</dbReference>
<evidence type="ECO:0000259" key="2">
    <source>
        <dbReference type="Pfam" id="PF20499"/>
    </source>
</evidence>
<dbReference type="GO" id="GO:0003676">
    <property type="term" value="F:nucleic acid binding"/>
    <property type="evidence" value="ECO:0007669"/>
    <property type="project" value="InterPro"/>
</dbReference>
<dbReference type="EMBL" id="JACAZI010000001">
    <property type="protein sequence ID" value="KAF7371680.1"/>
    <property type="molecule type" value="Genomic_DNA"/>
</dbReference>
<dbReference type="OrthoDB" id="3267843at2759"/>
<dbReference type="Proteomes" id="UP000620124">
    <property type="component" value="Unassembled WGS sequence"/>
</dbReference>
<evidence type="ECO:0000256" key="1">
    <source>
        <dbReference type="SAM" id="MobiDB-lite"/>
    </source>
</evidence>
<protein>
    <recommendedName>
        <fullName evidence="2">DUF6729 domain-containing protein</fullName>
    </recommendedName>
</protein>
<reference evidence="3" key="1">
    <citation type="submission" date="2020-05" db="EMBL/GenBank/DDBJ databases">
        <title>Mycena genomes resolve the evolution of fungal bioluminescence.</title>
        <authorList>
            <person name="Tsai I.J."/>
        </authorList>
    </citation>
    <scope>NUCLEOTIDE SEQUENCE</scope>
    <source>
        <strain evidence="3">CCC161011</strain>
    </source>
</reference>
<feature type="compositionally biased region" description="Acidic residues" evidence="1">
    <location>
        <begin position="52"/>
        <end position="62"/>
    </location>
</feature>